<comment type="caution">
    <text evidence="9">The sequence shown here is derived from an EMBL/GenBank/DDBJ whole genome shotgun (WGS) entry which is preliminary data.</text>
</comment>
<keyword evidence="5 7" id="KW-1133">Transmembrane helix</keyword>
<name>A0A645J8J5_9ZZZZ</name>
<gene>
    <name evidence="9" type="primary">araQ_113</name>
    <name evidence="9" type="ORF">SDC9_203497</name>
</gene>
<proteinExistence type="predicted"/>
<dbReference type="PANTHER" id="PTHR43744">
    <property type="entry name" value="ABC TRANSPORTER PERMEASE PROTEIN MG189-RELATED-RELATED"/>
    <property type="match status" value="1"/>
</dbReference>
<evidence type="ECO:0000256" key="2">
    <source>
        <dbReference type="ARBA" id="ARBA00022448"/>
    </source>
</evidence>
<dbReference type="InterPro" id="IPR000515">
    <property type="entry name" value="MetI-like"/>
</dbReference>
<protein>
    <submittedName>
        <fullName evidence="9">L-arabinose transport system permease protein AraQ</fullName>
    </submittedName>
</protein>
<keyword evidence="4 7" id="KW-0812">Transmembrane</keyword>
<evidence type="ECO:0000313" key="9">
    <source>
        <dbReference type="EMBL" id="MPN55813.1"/>
    </source>
</evidence>
<dbReference type="GO" id="GO:0005886">
    <property type="term" value="C:plasma membrane"/>
    <property type="evidence" value="ECO:0007669"/>
    <property type="project" value="UniProtKB-SubCell"/>
</dbReference>
<evidence type="ECO:0000256" key="7">
    <source>
        <dbReference type="SAM" id="Phobius"/>
    </source>
</evidence>
<evidence type="ECO:0000256" key="6">
    <source>
        <dbReference type="ARBA" id="ARBA00023136"/>
    </source>
</evidence>
<dbReference type="GO" id="GO:0055085">
    <property type="term" value="P:transmembrane transport"/>
    <property type="evidence" value="ECO:0007669"/>
    <property type="project" value="InterPro"/>
</dbReference>
<dbReference type="PANTHER" id="PTHR43744:SF12">
    <property type="entry name" value="ABC TRANSPORTER PERMEASE PROTEIN MG189-RELATED"/>
    <property type="match status" value="1"/>
</dbReference>
<keyword evidence="6 7" id="KW-0472">Membrane</keyword>
<evidence type="ECO:0000256" key="5">
    <source>
        <dbReference type="ARBA" id="ARBA00022989"/>
    </source>
</evidence>
<sequence length="109" mass="12349">MNSARIDGAGEFYTFNRIILPIMKPAMATQAIFTFVTNWNNLFIPMIILTRREKYTMPIMVSLLRGDIYKTEYGSVYLGLALTVLPLFVVYFLLSKYIIAGVALGALKE</sequence>
<keyword evidence="3" id="KW-1003">Cell membrane</keyword>
<comment type="subcellular location">
    <subcellularLocation>
        <location evidence="1">Cell membrane</location>
        <topology evidence="1">Multi-pass membrane protein</topology>
    </subcellularLocation>
</comment>
<evidence type="ECO:0000259" key="8">
    <source>
        <dbReference type="PROSITE" id="PS50928"/>
    </source>
</evidence>
<dbReference type="Gene3D" id="1.10.3720.10">
    <property type="entry name" value="MetI-like"/>
    <property type="match status" value="1"/>
</dbReference>
<feature type="transmembrane region" description="Helical" evidence="7">
    <location>
        <begin position="71"/>
        <end position="94"/>
    </location>
</feature>
<organism evidence="9">
    <name type="scientific">bioreactor metagenome</name>
    <dbReference type="NCBI Taxonomy" id="1076179"/>
    <lineage>
        <taxon>unclassified sequences</taxon>
        <taxon>metagenomes</taxon>
        <taxon>ecological metagenomes</taxon>
    </lineage>
</organism>
<accession>A0A645J8J5</accession>
<dbReference type="SUPFAM" id="SSF161098">
    <property type="entry name" value="MetI-like"/>
    <property type="match status" value="1"/>
</dbReference>
<dbReference type="EMBL" id="VSSQ01125457">
    <property type="protein sequence ID" value="MPN55813.1"/>
    <property type="molecule type" value="Genomic_DNA"/>
</dbReference>
<dbReference type="AlphaFoldDB" id="A0A645J8J5"/>
<keyword evidence="2" id="KW-0813">Transport</keyword>
<reference evidence="9" key="1">
    <citation type="submission" date="2019-08" db="EMBL/GenBank/DDBJ databases">
        <authorList>
            <person name="Kucharzyk K."/>
            <person name="Murdoch R.W."/>
            <person name="Higgins S."/>
            <person name="Loffler F."/>
        </authorList>
    </citation>
    <scope>NUCLEOTIDE SEQUENCE</scope>
</reference>
<evidence type="ECO:0000256" key="1">
    <source>
        <dbReference type="ARBA" id="ARBA00004651"/>
    </source>
</evidence>
<dbReference type="PROSITE" id="PS50928">
    <property type="entry name" value="ABC_TM1"/>
    <property type="match status" value="1"/>
</dbReference>
<evidence type="ECO:0000256" key="4">
    <source>
        <dbReference type="ARBA" id="ARBA00022692"/>
    </source>
</evidence>
<dbReference type="Pfam" id="PF00528">
    <property type="entry name" value="BPD_transp_1"/>
    <property type="match status" value="1"/>
</dbReference>
<feature type="domain" description="ABC transmembrane type-1" evidence="8">
    <location>
        <begin position="1"/>
        <end position="94"/>
    </location>
</feature>
<feature type="transmembrane region" description="Helical" evidence="7">
    <location>
        <begin position="31"/>
        <end position="50"/>
    </location>
</feature>
<dbReference type="InterPro" id="IPR035906">
    <property type="entry name" value="MetI-like_sf"/>
</dbReference>
<evidence type="ECO:0000256" key="3">
    <source>
        <dbReference type="ARBA" id="ARBA00022475"/>
    </source>
</evidence>